<dbReference type="Proteomes" id="UP001341840">
    <property type="component" value="Unassembled WGS sequence"/>
</dbReference>
<sequence>MATELIWLVIVANPTNPLYVPDHSQLHILEDVRSPQTLFHKSLGGSFDLLSFAYDIGVPYASESPLLSEAGMLILKDPLTLFLTHNEFGKRASVLIVCEASVLVLVIDIEMCALLGDVIVAETSALVGVSLGDDMYNVRKTKKVQNSGRRLVRELVAASFAYLASWKEVRVEAFDWRKDGFGSLLLAVLS</sequence>
<keyword evidence="2" id="KW-1185">Reference proteome</keyword>
<reference evidence="1 2" key="1">
    <citation type="journal article" date="2023" name="Plants (Basel)">
        <title>Bridging the Gap: Combining Genomics and Transcriptomics Approaches to Understand Stylosanthes scabra, an Orphan Legume from the Brazilian Caatinga.</title>
        <authorList>
            <person name="Ferreira-Neto J.R.C."/>
            <person name="da Silva M.D."/>
            <person name="Binneck E."/>
            <person name="de Melo N.F."/>
            <person name="da Silva R.H."/>
            <person name="de Melo A.L.T.M."/>
            <person name="Pandolfi V."/>
            <person name="Bustamante F.O."/>
            <person name="Brasileiro-Vidal A.C."/>
            <person name="Benko-Iseppon A.M."/>
        </authorList>
    </citation>
    <scope>NUCLEOTIDE SEQUENCE [LARGE SCALE GENOMIC DNA]</scope>
    <source>
        <tissue evidence="1">Leaves</tissue>
    </source>
</reference>
<accession>A0ABU6TBV5</accession>
<protein>
    <submittedName>
        <fullName evidence="1">Uncharacterized protein</fullName>
    </submittedName>
</protein>
<dbReference type="EMBL" id="JASCZI010090708">
    <property type="protein sequence ID" value="MED6145353.1"/>
    <property type="molecule type" value="Genomic_DNA"/>
</dbReference>
<evidence type="ECO:0000313" key="1">
    <source>
        <dbReference type="EMBL" id="MED6145353.1"/>
    </source>
</evidence>
<organism evidence="1 2">
    <name type="scientific">Stylosanthes scabra</name>
    <dbReference type="NCBI Taxonomy" id="79078"/>
    <lineage>
        <taxon>Eukaryota</taxon>
        <taxon>Viridiplantae</taxon>
        <taxon>Streptophyta</taxon>
        <taxon>Embryophyta</taxon>
        <taxon>Tracheophyta</taxon>
        <taxon>Spermatophyta</taxon>
        <taxon>Magnoliopsida</taxon>
        <taxon>eudicotyledons</taxon>
        <taxon>Gunneridae</taxon>
        <taxon>Pentapetalae</taxon>
        <taxon>rosids</taxon>
        <taxon>fabids</taxon>
        <taxon>Fabales</taxon>
        <taxon>Fabaceae</taxon>
        <taxon>Papilionoideae</taxon>
        <taxon>50 kb inversion clade</taxon>
        <taxon>dalbergioids sensu lato</taxon>
        <taxon>Dalbergieae</taxon>
        <taxon>Pterocarpus clade</taxon>
        <taxon>Stylosanthes</taxon>
    </lineage>
</organism>
<proteinExistence type="predicted"/>
<evidence type="ECO:0000313" key="2">
    <source>
        <dbReference type="Proteomes" id="UP001341840"/>
    </source>
</evidence>
<comment type="caution">
    <text evidence="1">The sequence shown here is derived from an EMBL/GenBank/DDBJ whole genome shotgun (WGS) entry which is preliminary data.</text>
</comment>
<name>A0ABU6TBV5_9FABA</name>
<gene>
    <name evidence="1" type="ORF">PIB30_024399</name>
</gene>